<dbReference type="Gene3D" id="3.30.200.20">
    <property type="entry name" value="Phosphorylase Kinase, domain 1"/>
    <property type="match status" value="1"/>
</dbReference>
<dbReference type="SUPFAM" id="SSF56112">
    <property type="entry name" value="Protein kinase-like (PK-like)"/>
    <property type="match status" value="1"/>
</dbReference>
<accession>A0A1H4KM26</accession>
<dbReference type="InterPro" id="IPR046252">
    <property type="entry name" value="DUF6285"/>
</dbReference>
<dbReference type="InterPro" id="IPR041726">
    <property type="entry name" value="ACAD10_11_N"/>
</dbReference>
<dbReference type="Gene3D" id="3.90.1200.10">
    <property type="match status" value="1"/>
</dbReference>
<dbReference type="Proteomes" id="UP000198609">
    <property type="component" value="Unassembled WGS sequence"/>
</dbReference>
<evidence type="ECO:0000259" key="2">
    <source>
        <dbReference type="Pfam" id="PF19802"/>
    </source>
</evidence>
<dbReference type="InterPro" id="IPR011009">
    <property type="entry name" value="Kinase-like_dom_sf"/>
</dbReference>
<evidence type="ECO:0000313" key="4">
    <source>
        <dbReference type="Proteomes" id="UP000198609"/>
    </source>
</evidence>
<dbReference type="Pfam" id="PF19802">
    <property type="entry name" value="DUF6285"/>
    <property type="match status" value="1"/>
</dbReference>
<keyword evidence="3" id="KW-0808">Transferase</keyword>
<gene>
    <name evidence="3" type="ORF">SAMN04490356_0836</name>
</gene>
<proteinExistence type="predicted"/>
<dbReference type="AlphaFoldDB" id="A0A1H4KM26"/>
<keyword evidence="3" id="KW-0418">Kinase</keyword>
<dbReference type="Pfam" id="PF01636">
    <property type="entry name" value="APH"/>
    <property type="match status" value="1"/>
</dbReference>
<feature type="domain" description="DUF6285" evidence="2">
    <location>
        <begin position="378"/>
        <end position="459"/>
    </location>
</feature>
<dbReference type="EMBL" id="FNST01000002">
    <property type="protein sequence ID" value="SEB59614.1"/>
    <property type="molecule type" value="Genomic_DNA"/>
</dbReference>
<reference evidence="4" key="1">
    <citation type="submission" date="2016-10" db="EMBL/GenBank/DDBJ databases">
        <authorList>
            <person name="Varghese N."/>
            <person name="Submissions S."/>
        </authorList>
    </citation>
    <scope>NUCLEOTIDE SEQUENCE [LARGE SCALE GENOMIC DNA]</scope>
    <source>
        <strain evidence="4">DSM 40318</strain>
    </source>
</reference>
<keyword evidence="4" id="KW-1185">Reference proteome</keyword>
<protein>
    <submittedName>
        <fullName evidence="3">Predicted kinase, aminoglycoside phosphotransferase (APT) family</fullName>
    </submittedName>
</protein>
<dbReference type="RefSeq" id="WP_093470141.1">
    <property type="nucleotide sequence ID" value="NZ_FNST01000002.1"/>
</dbReference>
<name>A0A1H4KM26_STRMJ</name>
<sequence>MSEHDEADQTAARLQARLAEVWNVPVAVQGLRRLSGGASRHTWSLEAGPVGGTPQPLILRCDPPARPRPELMALERAALTAAASVRVPVPRVVDHGDGQSGGEAALGQAYLLMERVDGETIPRRLLRDERFAAVRPKLAREFGRILARIHSIPREAVPGLPDGDPLEQLTAMYRALDEPRPAIELGLRRLAENRPPARPAAVVHGDFRNGNLMVNQDGVRAVLDWELVHLSDPIEDLGWLCVKAWRFGSADPVGGFGPRDELLEGYAEVAGIRPSDDELHWWEVFGTVRWAVICRKQAERYLSGADRSVEFAVLGRRVCEQEHDILLSLGATGPGAVPDVLAGWEETEPAAPHDRPGAGALLQAVHGFLTEEVAAGSDARLRFLARVAANAVAIARREALLGPGHDQVHQARLAVLGCADDRELAEAIRDGSLDGRWEEAVDTVRRSIIDKLAVANPDYAVQPAG</sequence>
<dbReference type="PANTHER" id="PTHR21310:SF57">
    <property type="entry name" value="BLR2944 PROTEIN"/>
    <property type="match status" value="1"/>
</dbReference>
<organism evidence="3 4">
    <name type="scientific">Streptomyces melanosporofaciens</name>
    <dbReference type="NCBI Taxonomy" id="67327"/>
    <lineage>
        <taxon>Bacteria</taxon>
        <taxon>Bacillati</taxon>
        <taxon>Actinomycetota</taxon>
        <taxon>Actinomycetes</taxon>
        <taxon>Kitasatosporales</taxon>
        <taxon>Streptomycetaceae</taxon>
        <taxon>Streptomyces</taxon>
        <taxon>Streptomyces violaceusniger group</taxon>
    </lineage>
</organism>
<dbReference type="InterPro" id="IPR002575">
    <property type="entry name" value="Aminoglycoside_PTrfase"/>
</dbReference>
<dbReference type="GO" id="GO:0016301">
    <property type="term" value="F:kinase activity"/>
    <property type="evidence" value="ECO:0007669"/>
    <property type="project" value="UniProtKB-KW"/>
</dbReference>
<feature type="domain" description="Aminoglycoside phosphotransferase" evidence="1">
    <location>
        <begin position="31"/>
        <end position="252"/>
    </location>
</feature>
<dbReference type="InterPro" id="IPR051678">
    <property type="entry name" value="AGP_Transferase"/>
</dbReference>
<dbReference type="CDD" id="cd05154">
    <property type="entry name" value="ACAD10_11_N-like"/>
    <property type="match status" value="1"/>
</dbReference>
<evidence type="ECO:0000313" key="3">
    <source>
        <dbReference type="EMBL" id="SEB59614.1"/>
    </source>
</evidence>
<dbReference type="PANTHER" id="PTHR21310">
    <property type="entry name" value="AMINOGLYCOSIDE PHOSPHOTRANSFERASE-RELATED-RELATED"/>
    <property type="match status" value="1"/>
</dbReference>
<evidence type="ECO:0000259" key="1">
    <source>
        <dbReference type="Pfam" id="PF01636"/>
    </source>
</evidence>